<keyword evidence="4" id="KW-0862">Zinc</keyword>
<dbReference type="OrthoDB" id="9815825at2"/>
<proteinExistence type="inferred from homology"/>
<reference evidence="7 8" key="1">
    <citation type="submission" date="2019-02" db="EMBL/GenBank/DDBJ databases">
        <title>Deep-cultivation of Planctomycetes and their phenomic and genomic characterization uncovers novel biology.</title>
        <authorList>
            <person name="Wiegand S."/>
            <person name="Jogler M."/>
            <person name="Boedeker C."/>
            <person name="Pinto D."/>
            <person name="Vollmers J."/>
            <person name="Rivas-Marin E."/>
            <person name="Kohn T."/>
            <person name="Peeters S.H."/>
            <person name="Heuer A."/>
            <person name="Rast P."/>
            <person name="Oberbeckmann S."/>
            <person name="Bunk B."/>
            <person name="Jeske O."/>
            <person name="Meyerdierks A."/>
            <person name="Storesund J.E."/>
            <person name="Kallscheuer N."/>
            <person name="Luecker S."/>
            <person name="Lage O.M."/>
            <person name="Pohl T."/>
            <person name="Merkel B.J."/>
            <person name="Hornburger P."/>
            <person name="Mueller R.-W."/>
            <person name="Bruemmer F."/>
            <person name="Labrenz M."/>
            <person name="Spormann A.M."/>
            <person name="Op den Camp H."/>
            <person name="Overmann J."/>
            <person name="Amann R."/>
            <person name="Jetten M.S.M."/>
            <person name="Mascher T."/>
            <person name="Medema M.H."/>
            <person name="Devos D.P."/>
            <person name="Kaster A.-K."/>
            <person name="Ovreas L."/>
            <person name="Rohde M."/>
            <person name="Galperin M.Y."/>
            <person name="Jogler C."/>
        </authorList>
    </citation>
    <scope>NUCLEOTIDE SEQUENCE [LARGE SCALE GENOMIC DNA]</scope>
    <source>
        <strain evidence="7 8">FF011L</strain>
    </source>
</reference>
<dbReference type="InterPro" id="IPR055170">
    <property type="entry name" value="GFO_IDH_MocA-like_dom"/>
</dbReference>
<evidence type="ECO:0000256" key="3">
    <source>
        <dbReference type="ARBA" id="ARBA00022723"/>
    </source>
</evidence>
<dbReference type="Proteomes" id="UP000320672">
    <property type="component" value="Chromosome"/>
</dbReference>
<protein>
    <submittedName>
        <fullName evidence="7">Alcohol dehydrogenase</fullName>
        <ecNumber evidence="7">1.1.1.1</ecNumber>
    </submittedName>
</protein>
<dbReference type="GO" id="GO:0046872">
    <property type="term" value="F:metal ion binding"/>
    <property type="evidence" value="ECO:0007669"/>
    <property type="project" value="UniProtKB-KW"/>
</dbReference>
<accession>A0A517MM25</accession>
<dbReference type="InterPro" id="IPR036291">
    <property type="entry name" value="NAD(P)-bd_dom_sf"/>
</dbReference>
<evidence type="ECO:0000259" key="6">
    <source>
        <dbReference type="SMART" id="SM00829"/>
    </source>
</evidence>
<dbReference type="RefSeq" id="WP_145354048.1">
    <property type="nucleotide sequence ID" value="NZ_CP036262.1"/>
</dbReference>
<name>A0A517MM25_9BACT</name>
<organism evidence="7 8">
    <name type="scientific">Roseimaritima multifibrata</name>
    <dbReference type="NCBI Taxonomy" id="1930274"/>
    <lineage>
        <taxon>Bacteria</taxon>
        <taxon>Pseudomonadati</taxon>
        <taxon>Planctomycetota</taxon>
        <taxon>Planctomycetia</taxon>
        <taxon>Pirellulales</taxon>
        <taxon>Pirellulaceae</taxon>
        <taxon>Roseimaritima</taxon>
    </lineage>
</organism>
<evidence type="ECO:0000313" key="8">
    <source>
        <dbReference type="Proteomes" id="UP000320672"/>
    </source>
</evidence>
<evidence type="ECO:0000256" key="2">
    <source>
        <dbReference type="ARBA" id="ARBA00008072"/>
    </source>
</evidence>
<keyword evidence="3" id="KW-0479">Metal-binding</keyword>
<dbReference type="SUPFAM" id="SSF50129">
    <property type="entry name" value="GroES-like"/>
    <property type="match status" value="1"/>
</dbReference>
<comment type="cofactor">
    <cofactor evidence="1">
        <name>Zn(2+)</name>
        <dbReference type="ChEBI" id="CHEBI:29105"/>
    </cofactor>
</comment>
<evidence type="ECO:0000313" key="7">
    <source>
        <dbReference type="EMBL" id="QDS95817.1"/>
    </source>
</evidence>
<keyword evidence="5 7" id="KW-0560">Oxidoreductase</keyword>
<dbReference type="GO" id="GO:0000166">
    <property type="term" value="F:nucleotide binding"/>
    <property type="evidence" value="ECO:0007669"/>
    <property type="project" value="InterPro"/>
</dbReference>
<dbReference type="PANTHER" id="PTHR43350:SF19">
    <property type="entry name" value="D-GULOSIDE 3-DEHYDROGENASE"/>
    <property type="match status" value="1"/>
</dbReference>
<dbReference type="Gene3D" id="3.90.180.10">
    <property type="entry name" value="Medium-chain alcohol dehydrogenases, catalytic domain"/>
    <property type="match status" value="2"/>
</dbReference>
<dbReference type="InterPro" id="IPR011032">
    <property type="entry name" value="GroES-like_sf"/>
</dbReference>
<dbReference type="AlphaFoldDB" id="A0A517MM25"/>
<dbReference type="InterPro" id="IPR000683">
    <property type="entry name" value="Gfo/Idh/MocA-like_OxRdtase_N"/>
</dbReference>
<dbReference type="EMBL" id="CP036262">
    <property type="protein sequence ID" value="QDS95817.1"/>
    <property type="molecule type" value="Genomic_DNA"/>
</dbReference>
<dbReference type="Gene3D" id="3.30.360.10">
    <property type="entry name" value="Dihydrodipicolinate Reductase, domain 2"/>
    <property type="match status" value="1"/>
</dbReference>
<dbReference type="Pfam" id="PF01408">
    <property type="entry name" value="GFO_IDH_MocA"/>
    <property type="match status" value="1"/>
</dbReference>
<gene>
    <name evidence="7" type="primary">adh_2</name>
    <name evidence="7" type="ORF">FF011L_46180</name>
</gene>
<dbReference type="InterPro" id="IPR020843">
    <property type="entry name" value="ER"/>
</dbReference>
<dbReference type="Pfam" id="PF00107">
    <property type="entry name" value="ADH_zinc_N"/>
    <property type="match status" value="1"/>
</dbReference>
<dbReference type="SUPFAM" id="SSF51735">
    <property type="entry name" value="NAD(P)-binding Rossmann-fold domains"/>
    <property type="match status" value="2"/>
</dbReference>
<dbReference type="EC" id="1.1.1.1" evidence="7"/>
<dbReference type="SUPFAM" id="SSF55347">
    <property type="entry name" value="Glyceraldehyde-3-phosphate dehydrogenase-like, C-terminal domain"/>
    <property type="match status" value="1"/>
</dbReference>
<dbReference type="GO" id="GO:0004022">
    <property type="term" value="F:alcohol dehydrogenase (NAD+) activity"/>
    <property type="evidence" value="ECO:0007669"/>
    <property type="project" value="UniProtKB-EC"/>
</dbReference>
<comment type="similarity">
    <text evidence="2">Belongs to the zinc-containing alcohol dehydrogenase family.</text>
</comment>
<feature type="domain" description="Enoyl reductase (ER)" evidence="6">
    <location>
        <begin position="9"/>
        <end position="356"/>
    </location>
</feature>
<evidence type="ECO:0000256" key="1">
    <source>
        <dbReference type="ARBA" id="ARBA00001947"/>
    </source>
</evidence>
<dbReference type="Pfam" id="PF22725">
    <property type="entry name" value="GFO_IDH_MocA_C3"/>
    <property type="match status" value="1"/>
</dbReference>
<dbReference type="KEGG" id="rml:FF011L_46180"/>
<dbReference type="SMART" id="SM00829">
    <property type="entry name" value="PKS_ER"/>
    <property type="match status" value="1"/>
</dbReference>
<dbReference type="InterPro" id="IPR013149">
    <property type="entry name" value="ADH-like_C"/>
</dbReference>
<dbReference type="CDD" id="cd08255">
    <property type="entry name" value="2-desacetyl-2-hydroxyethyl_bacteriochlorophyllide_like"/>
    <property type="match status" value="1"/>
</dbReference>
<evidence type="ECO:0000256" key="5">
    <source>
        <dbReference type="ARBA" id="ARBA00023002"/>
    </source>
</evidence>
<sequence length="736" mass="78652">MLSVCQNVGSGTLDLTKSEPPQVQPGKVLIANQASLISAGTEKMVMDFAKKSLLAKAKERPDQVRRVLEKVQTDGPLETFRQVRQRLDDPLTLGYSSAGVVIGCGEGVEGFQIGDRVASNGPHASVVSVPVNLVARVPDTVNFEQASFAVLGSIALQGVRLSKCVLGETAFVVGLGLVGQMTVGLLHAAGCRVIGTDPDPKKCELAKASGAEVARPGLTAAQATEITGGLGPDSVILTASTASNGPIELACEAVRQKGRIVLVGVVGLEMPRRPMFFKEAEFVVSCSYGPGRYDSNYEDRGIDYPAAHVRWTEQRNMQSVLDLLGRDQLRVDHLVTHKFEIEKAVEAYSMVREATEPYLGIVLKYPNHTSQIQSDTPPVELGSFGTAKSFAPALKQVKGPKVPAKPRLAVLGVGNFAKITMLPAVVRSAAFENRVLCSAGGVSAEHARKKFQFANASAAGSDVLASDDTDAVMILTRHDLHATQTIRGLDHGKHVFVEKPLAMTTSELVEIKQAVERNPSQILTVGYNRRFSAAAKRAKTHFEHVTAPMTVQYRFNAGAIPADSWVQHPQEGGGRIIGEACHAIDLVTYLAGSLPVEIHAMSIGGANAPSKVDDQAFMTIRHANGSVSSVGYLAGGARSMPKERVEVFSGGRSCVIDDFKSVTCYASGKSKRTKIRSGKGHLEEIQEFARAIETGEWPISWPELEATSVAAIAAVQSLRTGAPVRLLNNQEQRVAA</sequence>
<evidence type="ECO:0000256" key="4">
    <source>
        <dbReference type="ARBA" id="ARBA00022833"/>
    </source>
</evidence>
<dbReference type="Gene3D" id="3.40.50.720">
    <property type="entry name" value="NAD(P)-binding Rossmann-like Domain"/>
    <property type="match status" value="2"/>
</dbReference>
<keyword evidence="8" id="KW-1185">Reference proteome</keyword>
<dbReference type="PANTHER" id="PTHR43350">
    <property type="entry name" value="NAD-DEPENDENT ALCOHOL DEHYDROGENASE"/>
    <property type="match status" value="1"/>
</dbReference>